<evidence type="ECO:0000313" key="4">
    <source>
        <dbReference type="EMBL" id="KAL3786357.1"/>
    </source>
</evidence>
<dbReference type="AlphaFoldDB" id="A0ABD3PER2"/>
<evidence type="ECO:0000256" key="2">
    <source>
        <dbReference type="SAM" id="Phobius"/>
    </source>
</evidence>
<feature type="transmembrane region" description="Helical" evidence="2">
    <location>
        <begin position="159"/>
        <end position="179"/>
    </location>
</feature>
<dbReference type="Gene3D" id="1.10.238.10">
    <property type="entry name" value="EF-hand"/>
    <property type="match status" value="1"/>
</dbReference>
<protein>
    <recommendedName>
        <fullName evidence="3">EF-hand domain-containing protein</fullName>
    </recommendedName>
</protein>
<accession>A0ABD3PER2</accession>
<proteinExistence type="predicted"/>
<dbReference type="InterPro" id="IPR011992">
    <property type="entry name" value="EF-hand-dom_pair"/>
</dbReference>
<sequence length="313" mass="35096">MRALLLTTNLFWESPQLRFFHVQLEESDKSQSKSSLISHRRRNIYDDPLPMDDDANYIELGVLNRSDADDKLTTAVFHIQRTILNHHPLYLQISKNEFAALLLKALGPTKISSSVVDVIFDEVDTDMDGWLSTEELAAHLIKMQKENNMSRYQFFLKRLAHPTIGGALLFTSSSALSILQSSFLRVGEGMLSAVVSNLIGWLSLIGSLMFVWGAFPSTTVLHQDTQPEAAWTKMGPVLVVLTSLDQLPSIYRATFAGIVQNHELVCKLRASLARVDYAVFSQEEKSWEALDVSSSGSDQTEAVPRDFFAKEID</sequence>
<keyword evidence="2" id="KW-0812">Transmembrane</keyword>
<dbReference type="PROSITE" id="PS00018">
    <property type="entry name" value="EF_HAND_1"/>
    <property type="match status" value="1"/>
</dbReference>
<keyword evidence="5" id="KW-1185">Reference proteome</keyword>
<keyword evidence="2" id="KW-0472">Membrane</keyword>
<evidence type="ECO:0000259" key="3">
    <source>
        <dbReference type="PROSITE" id="PS50222"/>
    </source>
</evidence>
<dbReference type="InterPro" id="IPR002048">
    <property type="entry name" value="EF_hand_dom"/>
</dbReference>
<name>A0ABD3PER2_9STRA</name>
<evidence type="ECO:0000256" key="1">
    <source>
        <dbReference type="ARBA" id="ARBA00022837"/>
    </source>
</evidence>
<keyword evidence="2" id="KW-1133">Transmembrane helix</keyword>
<feature type="domain" description="EF-hand" evidence="3">
    <location>
        <begin position="111"/>
        <end position="146"/>
    </location>
</feature>
<dbReference type="Proteomes" id="UP001516023">
    <property type="component" value="Unassembled WGS sequence"/>
</dbReference>
<organism evidence="4 5">
    <name type="scientific">Cyclotella cryptica</name>
    <dbReference type="NCBI Taxonomy" id="29204"/>
    <lineage>
        <taxon>Eukaryota</taxon>
        <taxon>Sar</taxon>
        <taxon>Stramenopiles</taxon>
        <taxon>Ochrophyta</taxon>
        <taxon>Bacillariophyta</taxon>
        <taxon>Coscinodiscophyceae</taxon>
        <taxon>Thalassiosirophycidae</taxon>
        <taxon>Stephanodiscales</taxon>
        <taxon>Stephanodiscaceae</taxon>
        <taxon>Cyclotella</taxon>
    </lineage>
</organism>
<keyword evidence="1" id="KW-0106">Calcium</keyword>
<dbReference type="PROSITE" id="PS50222">
    <property type="entry name" value="EF_HAND_2"/>
    <property type="match status" value="1"/>
</dbReference>
<evidence type="ECO:0000313" key="5">
    <source>
        <dbReference type="Proteomes" id="UP001516023"/>
    </source>
</evidence>
<dbReference type="EMBL" id="JABMIG020000196">
    <property type="protein sequence ID" value="KAL3786357.1"/>
    <property type="molecule type" value="Genomic_DNA"/>
</dbReference>
<reference evidence="4 5" key="1">
    <citation type="journal article" date="2020" name="G3 (Bethesda)">
        <title>Improved Reference Genome for Cyclotella cryptica CCMP332, a Model for Cell Wall Morphogenesis, Salinity Adaptation, and Lipid Production in Diatoms (Bacillariophyta).</title>
        <authorList>
            <person name="Roberts W.R."/>
            <person name="Downey K.M."/>
            <person name="Ruck E.C."/>
            <person name="Traller J.C."/>
            <person name="Alverson A.J."/>
        </authorList>
    </citation>
    <scope>NUCLEOTIDE SEQUENCE [LARGE SCALE GENOMIC DNA]</scope>
    <source>
        <strain evidence="4 5">CCMP332</strain>
    </source>
</reference>
<dbReference type="SUPFAM" id="SSF47473">
    <property type="entry name" value="EF-hand"/>
    <property type="match status" value="1"/>
</dbReference>
<feature type="transmembrane region" description="Helical" evidence="2">
    <location>
        <begin position="191"/>
        <end position="215"/>
    </location>
</feature>
<dbReference type="InterPro" id="IPR018247">
    <property type="entry name" value="EF_Hand_1_Ca_BS"/>
</dbReference>
<gene>
    <name evidence="4" type="ORF">HJC23_000599</name>
</gene>
<comment type="caution">
    <text evidence="4">The sequence shown here is derived from an EMBL/GenBank/DDBJ whole genome shotgun (WGS) entry which is preliminary data.</text>
</comment>